<dbReference type="PANTHER" id="PTHR44688:SF16">
    <property type="entry name" value="DNA-BINDING TRANSCRIPTIONAL ACTIVATOR DEVR_DOSR"/>
    <property type="match status" value="1"/>
</dbReference>
<feature type="domain" description="Response regulatory" evidence="6">
    <location>
        <begin position="8"/>
        <end position="122"/>
    </location>
</feature>
<keyword evidence="4" id="KW-0597">Phosphoprotein</keyword>
<evidence type="ECO:0000259" key="5">
    <source>
        <dbReference type="PROSITE" id="PS50043"/>
    </source>
</evidence>
<evidence type="ECO:0000256" key="1">
    <source>
        <dbReference type="ARBA" id="ARBA00023015"/>
    </source>
</evidence>
<name>A0ABN7Y4A6_9BURK</name>
<keyword evidence="8" id="KW-1185">Reference proteome</keyword>
<dbReference type="InterPro" id="IPR016032">
    <property type="entry name" value="Sig_transdc_resp-reg_C-effctor"/>
</dbReference>
<dbReference type="CDD" id="cd06170">
    <property type="entry name" value="LuxR_C_like"/>
    <property type="match status" value="1"/>
</dbReference>
<dbReference type="Gene3D" id="3.40.50.2300">
    <property type="match status" value="1"/>
</dbReference>
<dbReference type="Pfam" id="PF00072">
    <property type="entry name" value="Response_reg"/>
    <property type="match status" value="1"/>
</dbReference>
<feature type="domain" description="HTH luxR-type" evidence="5">
    <location>
        <begin position="124"/>
        <end position="189"/>
    </location>
</feature>
<evidence type="ECO:0000259" key="6">
    <source>
        <dbReference type="PROSITE" id="PS50110"/>
    </source>
</evidence>
<proteinExistence type="predicted"/>
<evidence type="ECO:0000256" key="2">
    <source>
        <dbReference type="ARBA" id="ARBA00023125"/>
    </source>
</evidence>
<dbReference type="SMART" id="SM00448">
    <property type="entry name" value="REC"/>
    <property type="match status" value="1"/>
</dbReference>
<dbReference type="InterPro" id="IPR001789">
    <property type="entry name" value="Sig_transdc_resp-reg_receiver"/>
</dbReference>
<keyword evidence="3" id="KW-0804">Transcription</keyword>
<dbReference type="RefSeq" id="WP_224039475.1">
    <property type="nucleotide sequence ID" value="NZ_CAJZAH010000001.1"/>
</dbReference>
<gene>
    <name evidence="7" type="primary">tmoT_2</name>
    <name evidence="7" type="ORF">LMG21510_00551</name>
</gene>
<reference evidence="7 8" key="1">
    <citation type="submission" date="2021-08" db="EMBL/GenBank/DDBJ databases">
        <authorList>
            <person name="Peeters C."/>
        </authorList>
    </citation>
    <scope>NUCLEOTIDE SEQUENCE [LARGE SCALE GENOMIC DNA]</scope>
    <source>
        <strain evidence="7 8">LMG 21510</strain>
    </source>
</reference>
<dbReference type="InterPro" id="IPR036388">
    <property type="entry name" value="WH-like_DNA-bd_sf"/>
</dbReference>
<evidence type="ECO:0000313" key="7">
    <source>
        <dbReference type="EMBL" id="CAG9166800.1"/>
    </source>
</evidence>
<sequence>MSARSDCTVHIVDDDDSSRAALARLLKVTGFPVRTFPSAEAFMLAEPDPGPRCLLLDLEMPGIDGLALQQALRGDGASVPIVFISAYRDIPRAVRAMKGGAVEFLLKPLDTTALLAALDHAAALAAAAVPLSTREETVLRGILAGRLNKQIAADLSLSERTIKLCRSGLMTKLGARSLADLVQRGGDLVQR</sequence>
<dbReference type="Pfam" id="PF00196">
    <property type="entry name" value="GerE"/>
    <property type="match status" value="1"/>
</dbReference>
<dbReference type="InterPro" id="IPR011006">
    <property type="entry name" value="CheY-like_superfamily"/>
</dbReference>
<accession>A0ABN7Y4A6</accession>
<evidence type="ECO:0000313" key="8">
    <source>
        <dbReference type="Proteomes" id="UP000721236"/>
    </source>
</evidence>
<evidence type="ECO:0000256" key="3">
    <source>
        <dbReference type="ARBA" id="ARBA00023163"/>
    </source>
</evidence>
<dbReference type="SUPFAM" id="SSF52172">
    <property type="entry name" value="CheY-like"/>
    <property type="match status" value="1"/>
</dbReference>
<dbReference type="PANTHER" id="PTHR44688">
    <property type="entry name" value="DNA-BINDING TRANSCRIPTIONAL ACTIVATOR DEVR_DOSR"/>
    <property type="match status" value="1"/>
</dbReference>
<dbReference type="InterPro" id="IPR000792">
    <property type="entry name" value="Tscrpt_reg_LuxR_C"/>
</dbReference>
<comment type="caution">
    <text evidence="7">The sequence shown here is derived from an EMBL/GenBank/DDBJ whole genome shotgun (WGS) entry which is preliminary data.</text>
</comment>
<evidence type="ECO:0000256" key="4">
    <source>
        <dbReference type="PROSITE-ProRule" id="PRU00169"/>
    </source>
</evidence>
<dbReference type="PROSITE" id="PS50110">
    <property type="entry name" value="RESPONSE_REGULATORY"/>
    <property type="match status" value="1"/>
</dbReference>
<dbReference type="Proteomes" id="UP000721236">
    <property type="component" value="Unassembled WGS sequence"/>
</dbReference>
<dbReference type="SUPFAM" id="SSF46894">
    <property type="entry name" value="C-terminal effector domain of the bipartite response regulators"/>
    <property type="match status" value="1"/>
</dbReference>
<dbReference type="Gene3D" id="1.10.10.10">
    <property type="entry name" value="Winged helix-like DNA-binding domain superfamily/Winged helix DNA-binding domain"/>
    <property type="match status" value="1"/>
</dbReference>
<keyword evidence="2" id="KW-0238">DNA-binding</keyword>
<dbReference type="EMBL" id="CAJZAH010000001">
    <property type="protein sequence ID" value="CAG9166800.1"/>
    <property type="molecule type" value="Genomic_DNA"/>
</dbReference>
<feature type="modified residue" description="4-aspartylphosphate" evidence="4">
    <location>
        <position position="57"/>
    </location>
</feature>
<keyword evidence="1" id="KW-0805">Transcription regulation</keyword>
<organism evidence="7 8">
    <name type="scientific">Cupriavidus respiraculi</name>
    <dbReference type="NCBI Taxonomy" id="195930"/>
    <lineage>
        <taxon>Bacteria</taxon>
        <taxon>Pseudomonadati</taxon>
        <taxon>Pseudomonadota</taxon>
        <taxon>Betaproteobacteria</taxon>
        <taxon>Burkholderiales</taxon>
        <taxon>Burkholderiaceae</taxon>
        <taxon>Cupriavidus</taxon>
    </lineage>
</organism>
<dbReference type="PROSITE" id="PS50043">
    <property type="entry name" value="HTH_LUXR_2"/>
    <property type="match status" value="1"/>
</dbReference>
<dbReference type="PRINTS" id="PR00038">
    <property type="entry name" value="HTHLUXR"/>
</dbReference>
<protein>
    <submittedName>
        <fullName evidence="7">Response regulator protein TmoT</fullName>
    </submittedName>
</protein>
<dbReference type="SMART" id="SM00421">
    <property type="entry name" value="HTH_LUXR"/>
    <property type="match status" value="1"/>
</dbReference>